<dbReference type="Gene3D" id="1.20.1280.290">
    <property type="match status" value="1"/>
</dbReference>
<name>A0A5M6CAI3_9BACT</name>
<dbReference type="Proteomes" id="UP000323632">
    <property type="component" value="Unassembled WGS sequence"/>
</dbReference>
<feature type="transmembrane region" description="Helical" evidence="1">
    <location>
        <begin position="34"/>
        <end position="56"/>
    </location>
</feature>
<keyword evidence="1" id="KW-0472">Membrane</keyword>
<sequence>MNYENIIGLVAGLITSASMLPQLIKVIKEKDASYLSLAMICILIIGLCFWVYYGFLIHELPIILSNGFAVLVNSTLLGCYFLYRSKK</sequence>
<evidence type="ECO:0000256" key="1">
    <source>
        <dbReference type="SAM" id="Phobius"/>
    </source>
</evidence>
<organism evidence="2 3">
    <name type="scientific">Taibaiella lutea</name>
    <dbReference type="NCBI Taxonomy" id="2608001"/>
    <lineage>
        <taxon>Bacteria</taxon>
        <taxon>Pseudomonadati</taxon>
        <taxon>Bacteroidota</taxon>
        <taxon>Chitinophagia</taxon>
        <taxon>Chitinophagales</taxon>
        <taxon>Chitinophagaceae</taxon>
        <taxon>Taibaiella</taxon>
    </lineage>
</organism>
<dbReference type="NCBIfam" id="NF037968">
    <property type="entry name" value="SemiSWEET_2"/>
    <property type="match status" value="1"/>
</dbReference>
<feature type="transmembrane region" description="Helical" evidence="1">
    <location>
        <begin position="6"/>
        <end position="27"/>
    </location>
</feature>
<evidence type="ECO:0000313" key="2">
    <source>
        <dbReference type="EMBL" id="KAA5532134.1"/>
    </source>
</evidence>
<keyword evidence="1" id="KW-0812">Transmembrane</keyword>
<keyword evidence="1" id="KW-1133">Transmembrane helix</keyword>
<comment type="caution">
    <text evidence="2">The sequence shown here is derived from an EMBL/GenBank/DDBJ whole genome shotgun (WGS) entry which is preliminary data.</text>
</comment>
<evidence type="ECO:0000313" key="3">
    <source>
        <dbReference type="Proteomes" id="UP000323632"/>
    </source>
</evidence>
<keyword evidence="3" id="KW-1185">Reference proteome</keyword>
<gene>
    <name evidence="2" type="ORF">F0919_15140</name>
</gene>
<dbReference type="RefSeq" id="WP_150033636.1">
    <property type="nucleotide sequence ID" value="NZ_VWSH01000004.1"/>
</dbReference>
<proteinExistence type="predicted"/>
<dbReference type="AlphaFoldDB" id="A0A5M6CAI3"/>
<accession>A0A5M6CAI3</accession>
<reference evidence="2 3" key="1">
    <citation type="submission" date="2019-09" db="EMBL/GenBank/DDBJ databases">
        <title>Genome sequence and assembly of Taibaiella sp.</title>
        <authorList>
            <person name="Chhetri G."/>
        </authorList>
    </citation>
    <scope>NUCLEOTIDE SEQUENCE [LARGE SCALE GENOMIC DNA]</scope>
    <source>
        <strain evidence="2 3">KVB11</strain>
    </source>
</reference>
<dbReference type="EMBL" id="VWSH01000004">
    <property type="protein sequence ID" value="KAA5532134.1"/>
    <property type="molecule type" value="Genomic_DNA"/>
</dbReference>
<dbReference type="GO" id="GO:0016020">
    <property type="term" value="C:membrane"/>
    <property type="evidence" value="ECO:0007669"/>
    <property type="project" value="InterPro"/>
</dbReference>
<dbReference type="Pfam" id="PF03083">
    <property type="entry name" value="MtN3_slv"/>
    <property type="match status" value="1"/>
</dbReference>
<feature type="transmembrane region" description="Helical" evidence="1">
    <location>
        <begin position="62"/>
        <end position="83"/>
    </location>
</feature>
<evidence type="ECO:0008006" key="4">
    <source>
        <dbReference type="Google" id="ProtNLM"/>
    </source>
</evidence>
<dbReference type="InterPro" id="IPR047662">
    <property type="entry name" value="SemiSWEET"/>
</dbReference>
<protein>
    <recommendedName>
        <fullName evidence="4">MtN3 and saliva related transmembrane protein</fullName>
    </recommendedName>
</protein>
<dbReference type="InterPro" id="IPR004316">
    <property type="entry name" value="SWEET_rpt"/>
</dbReference>
<dbReference type="GO" id="GO:0051119">
    <property type="term" value="F:sugar transmembrane transporter activity"/>
    <property type="evidence" value="ECO:0007669"/>
    <property type="project" value="InterPro"/>
</dbReference>